<dbReference type="OrthoDB" id="5847021at2759"/>
<name>V4A4N6_LOTGI</name>
<dbReference type="PROSITE" id="PS51255">
    <property type="entry name" value="ADPK"/>
    <property type="match status" value="1"/>
</dbReference>
<gene>
    <name evidence="6" type="ORF">LOTGIDRAFT_126443</name>
</gene>
<dbReference type="Gene3D" id="3.40.1190.20">
    <property type="match status" value="1"/>
</dbReference>
<dbReference type="CTD" id="20232597"/>
<feature type="non-terminal residue" evidence="6">
    <location>
        <position position="1"/>
    </location>
</feature>
<dbReference type="RefSeq" id="XP_009060951.1">
    <property type="nucleotide sequence ID" value="XM_009062703.1"/>
</dbReference>
<dbReference type="Pfam" id="PF04587">
    <property type="entry name" value="ADP_PFK_GK"/>
    <property type="match status" value="1"/>
</dbReference>
<keyword evidence="1" id="KW-0808">Transferase</keyword>
<dbReference type="HOGENOM" id="CLU_032362_0_0_1"/>
<evidence type="ECO:0000313" key="7">
    <source>
        <dbReference type="Proteomes" id="UP000030746"/>
    </source>
</evidence>
<dbReference type="SUPFAM" id="SSF53613">
    <property type="entry name" value="Ribokinase-like"/>
    <property type="match status" value="1"/>
</dbReference>
<dbReference type="InterPro" id="IPR029056">
    <property type="entry name" value="Ribokinase-like"/>
</dbReference>
<evidence type="ECO:0000256" key="3">
    <source>
        <dbReference type="ARBA" id="ARBA00022777"/>
    </source>
</evidence>
<dbReference type="GO" id="GO:0046872">
    <property type="term" value="F:metal ion binding"/>
    <property type="evidence" value="ECO:0007669"/>
    <property type="project" value="UniProtKB-KW"/>
</dbReference>
<dbReference type="GO" id="GO:0006096">
    <property type="term" value="P:glycolytic process"/>
    <property type="evidence" value="ECO:0007669"/>
    <property type="project" value="UniProtKB-KW"/>
</dbReference>
<proteinExistence type="predicted"/>
<dbReference type="GO" id="GO:0006006">
    <property type="term" value="P:glucose metabolic process"/>
    <property type="evidence" value="ECO:0007669"/>
    <property type="project" value="TreeGrafter"/>
</dbReference>
<evidence type="ECO:0000256" key="4">
    <source>
        <dbReference type="ARBA" id="ARBA00022842"/>
    </source>
</evidence>
<dbReference type="STRING" id="225164.V4A4N6"/>
<dbReference type="Proteomes" id="UP000030746">
    <property type="component" value="Unassembled WGS sequence"/>
</dbReference>
<keyword evidence="3" id="KW-0418">Kinase</keyword>
<evidence type="ECO:0000256" key="5">
    <source>
        <dbReference type="ARBA" id="ARBA00023152"/>
    </source>
</evidence>
<evidence type="ECO:0000256" key="1">
    <source>
        <dbReference type="ARBA" id="ARBA00022679"/>
    </source>
</evidence>
<keyword evidence="2" id="KW-0479">Metal-binding</keyword>
<evidence type="ECO:0000313" key="6">
    <source>
        <dbReference type="EMBL" id="ESO88231.1"/>
    </source>
</evidence>
<dbReference type="OMA" id="FIHYMGR"/>
<dbReference type="AlphaFoldDB" id="V4A4N6"/>
<keyword evidence="4" id="KW-0460">Magnesium</keyword>
<dbReference type="GO" id="GO:0043843">
    <property type="term" value="F:ADP-specific glucokinase activity"/>
    <property type="evidence" value="ECO:0007669"/>
    <property type="project" value="TreeGrafter"/>
</dbReference>
<keyword evidence="5" id="KW-0324">Glycolysis</keyword>
<dbReference type="PANTHER" id="PTHR21208">
    <property type="entry name" value="ADP-DEPENDENT GLUCOKINASE"/>
    <property type="match status" value="1"/>
</dbReference>
<dbReference type="GO" id="GO:0005783">
    <property type="term" value="C:endoplasmic reticulum"/>
    <property type="evidence" value="ECO:0007669"/>
    <property type="project" value="TreeGrafter"/>
</dbReference>
<evidence type="ECO:0000256" key="2">
    <source>
        <dbReference type="ARBA" id="ARBA00022723"/>
    </source>
</evidence>
<protein>
    <recommendedName>
        <fullName evidence="8">ADP-dependent glucokinase</fullName>
    </recommendedName>
</protein>
<reference evidence="6 7" key="1">
    <citation type="journal article" date="2013" name="Nature">
        <title>Insights into bilaterian evolution from three spiralian genomes.</title>
        <authorList>
            <person name="Simakov O."/>
            <person name="Marletaz F."/>
            <person name="Cho S.J."/>
            <person name="Edsinger-Gonzales E."/>
            <person name="Havlak P."/>
            <person name="Hellsten U."/>
            <person name="Kuo D.H."/>
            <person name="Larsson T."/>
            <person name="Lv J."/>
            <person name="Arendt D."/>
            <person name="Savage R."/>
            <person name="Osoegawa K."/>
            <person name="de Jong P."/>
            <person name="Grimwood J."/>
            <person name="Chapman J.A."/>
            <person name="Shapiro H."/>
            <person name="Aerts A."/>
            <person name="Otillar R.P."/>
            <person name="Terry A.Y."/>
            <person name="Boore J.L."/>
            <person name="Grigoriev I.V."/>
            <person name="Lindberg D.R."/>
            <person name="Seaver E.C."/>
            <person name="Weisblat D.A."/>
            <person name="Putnam N.H."/>
            <person name="Rokhsar D.S."/>
        </authorList>
    </citation>
    <scope>NUCLEOTIDE SEQUENCE [LARGE SCALE GENOMIC DNA]</scope>
</reference>
<dbReference type="EMBL" id="KB202719">
    <property type="protein sequence ID" value="ESO88231.1"/>
    <property type="molecule type" value="Genomic_DNA"/>
</dbReference>
<dbReference type="InterPro" id="IPR007666">
    <property type="entry name" value="ADP_PFK/GK"/>
</dbReference>
<evidence type="ECO:0008006" key="8">
    <source>
        <dbReference type="Google" id="ProtNLM"/>
    </source>
</evidence>
<sequence>VNGNLDVIVDGVNLLKKMKITPGRLQNHAIINNLQELQETFHHFFTQGSAAERIFTDPVLYEKITQTADDVDGAEYYIGGNAALMATTTSVLFPNVQIQFVGPIGPKLLKMMPNSIIIPENSHIKHDETHLIMEYKVGERWGDSTANVATRFITSYDESNSKMTMLETFFQNVQDFKPDLVLLSGLHLLDGERDEFFRKRIDAFTAGVGNIPTNVPVHLELASMADKEYVQHILQKVLPSITSLGLNEQELFFSSYAAGGPHAEDFHNMNGQPLIHRISDIILWLLKTYGYSDKNPNSRLTRIHFHSLTYHIAGVNPNVWSNIESGMMAGVRVAGLQACNVKTLSPDLVDLRIPLKYQLYTGDIYREFNASQPVNSWILDGFQFVFSPVLVCKQPVKTVGLGDAISATGLMYSQFNSPNR</sequence>
<organism evidence="6 7">
    <name type="scientific">Lottia gigantea</name>
    <name type="common">Giant owl limpet</name>
    <dbReference type="NCBI Taxonomy" id="225164"/>
    <lineage>
        <taxon>Eukaryota</taxon>
        <taxon>Metazoa</taxon>
        <taxon>Spiralia</taxon>
        <taxon>Lophotrochozoa</taxon>
        <taxon>Mollusca</taxon>
        <taxon>Gastropoda</taxon>
        <taxon>Patellogastropoda</taxon>
        <taxon>Lottioidea</taxon>
        <taxon>Lottiidae</taxon>
        <taxon>Lottia</taxon>
    </lineage>
</organism>
<dbReference type="PANTHER" id="PTHR21208:SF0">
    <property type="entry name" value="ADP-DEPENDENT GLUCOKINASE"/>
    <property type="match status" value="1"/>
</dbReference>
<dbReference type="GeneID" id="20232597"/>
<dbReference type="KEGG" id="lgi:LOTGIDRAFT_126443"/>
<accession>V4A4N6</accession>
<keyword evidence="7" id="KW-1185">Reference proteome</keyword>